<reference evidence="1" key="1">
    <citation type="journal article" date="2018" name="Int. J. Syst. Evol. Microbiol.">
        <title>Jatrophihabitans telluris sp. nov., isolated from sediment soil of lava forest wetlands and the emended description of the genus Jatrophihabitans.</title>
        <authorList>
            <person name="Lee K.C."/>
            <person name="Suh M.K."/>
            <person name="Eom M.K."/>
            <person name="Kim K.K."/>
            <person name="Kim J.S."/>
            <person name="Kim D.S."/>
            <person name="Ko S.H."/>
            <person name="Shin Y.K."/>
            <person name="Lee J.S."/>
        </authorList>
    </citation>
    <scope>NUCLEOTIDE SEQUENCE</scope>
    <source>
        <strain evidence="1">N237</strain>
    </source>
</reference>
<sequence length="228" mass="24979">MADLGFGRHLNALTEGHFLRVVNYHNTPPSQAGALRAELSALAETFDTITLADLDGFFATGRWPTSRPVFVPVFYEGYRNSATVAAPILDDLGLTGVFPICTGFVDCPPAEQEFYARSHWIGLVPEEIGQDRLAMTWDEIGELSVRHLVTPHTASHVGINDVSSDDTDDFWREVVQPKQRMDAVTGQSAPAFAWLHGTSFGVSAPHDEALIAAGYRYLIGNTLIHRIG</sequence>
<evidence type="ECO:0000313" key="1">
    <source>
        <dbReference type="EMBL" id="UQX88225.1"/>
    </source>
</evidence>
<name>A0ABY4QXF8_9ACTN</name>
<keyword evidence="2" id="KW-1185">Reference proteome</keyword>
<reference evidence="1" key="2">
    <citation type="submission" date="2022-05" db="EMBL/GenBank/DDBJ databases">
        <authorList>
            <person name="Kim J.-S."/>
            <person name="Lee K."/>
            <person name="Suh M."/>
            <person name="Eom M."/>
            <person name="Kim J.-S."/>
            <person name="Kim D.-S."/>
            <person name="Ko S.-H."/>
            <person name="Shin Y."/>
            <person name="Lee J.-S."/>
        </authorList>
    </citation>
    <scope>NUCLEOTIDE SEQUENCE</scope>
    <source>
        <strain evidence="1">N237</strain>
    </source>
</reference>
<dbReference type="Gene3D" id="3.20.20.370">
    <property type="entry name" value="Glycoside hydrolase/deacetylase"/>
    <property type="match status" value="1"/>
</dbReference>
<dbReference type="RefSeq" id="WP_249771519.1">
    <property type="nucleotide sequence ID" value="NZ_CP097332.1"/>
</dbReference>
<dbReference type="EMBL" id="CP097332">
    <property type="protein sequence ID" value="UQX88225.1"/>
    <property type="molecule type" value="Genomic_DNA"/>
</dbReference>
<dbReference type="PANTHER" id="PTHR34216:SF3">
    <property type="entry name" value="POLY-BETA-1,6-N-ACETYL-D-GLUCOSAMINE N-DEACETYLASE"/>
    <property type="match status" value="1"/>
</dbReference>
<accession>A0ABY4QXF8</accession>
<evidence type="ECO:0000313" key="2">
    <source>
        <dbReference type="Proteomes" id="UP001056336"/>
    </source>
</evidence>
<dbReference type="InterPro" id="IPR011330">
    <property type="entry name" value="Glyco_hydro/deAcase_b/a-brl"/>
</dbReference>
<organism evidence="1 2">
    <name type="scientific">Jatrophihabitans telluris</name>
    <dbReference type="NCBI Taxonomy" id="2038343"/>
    <lineage>
        <taxon>Bacteria</taxon>
        <taxon>Bacillati</taxon>
        <taxon>Actinomycetota</taxon>
        <taxon>Actinomycetes</taxon>
        <taxon>Jatrophihabitantales</taxon>
        <taxon>Jatrophihabitantaceae</taxon>
        <taxon>Jatrophihabitans</taxon>
    </lineage>
</organism>
<proteinExistence type="predicted"/>
<dbReference type="CDD" id="cd10918">
    <property type="entry name" value="CE4_NodB_like_5s_6s"/>
    <property type="match status" value="1"/>
</dbReference>
<dbReference type="SUPFAM" id="SSF88713">
    <property type="entry name" value="Glycoside hydrolase/deacetylase"/>
    <property type="match status" value="1"/>
</dbReference>
<dbReference type="Proteomes" id="UP001056336">
    <property type="component" value="Chromosome"/>
</dbReference>
<dbReference type="PANTHER" id="PTHR34216">
    <property type="match status" value="1"/>
</dbReference>
<gene>
    <name evidence="1" type="ORF">M6D93_18345</name>
</gene>
<protein>
    <submittedName>
        <fullName evidence="1">Polysaccharide deacetylase family protein</fullName>
    </submittedName>
</protein>
<dbReference type="InterPro" id="IPR051398">
    <property type="entry name" value="Polysacch_Deacetylase"/>
</dbReference>